<accession>A0A9P6NEZ0</accession>
<feature type="domain" description="FIST" evidence="1">
    <location>
        <begin position="63"/>
        <end position="306"/>
    </location>
</feature>
<reference evidence="2" key="1">
    <citation type="submission" date="2013-11" db="EMBL/GenBank/DDBJ databases">
        <title>Genome sequence of the fusiform rust pathogen reveals effectors for host alternation and coevolution with pine.</title>
        <authorList>
            <consortium name="DOE Joint Genome Institute"/>
            <person name="Smith K."/>
            <person name="Pendleton A."/>
            <person name="Kubisiak T."/>
            <person name="Anderson C."/>
            <person name="Salamov A."/>
            <person name="Aerts A."/>
            <person name="Riley R."/>
            <person name="Clum A."/>
            <person name="Lindquist E."/>
            <person name="Ence D."/>
            <person name="Campbell M."/>
            <person name="Kronenberg Z."/>
            <person name="Feau N."/>
            <person name="Dhillon B."/>
            <person name="Hamelin R."/>
            <person name="Burleigh J."/>
            <person name="Smith J."/>
            <person name="Yandell M."/>
            <person name="Nelson C."/>
            <person name="Grigoriev I."/>
            <person name="Davis J."/>
        </authorList>
    </citation>
    <scope>NUCLEOTIDE SEQUENCE</scope>
    <source>
        <strain evidence="2">G11</strain>
    </source>
</reference>
<dbReference type="AlphaFoldDB" id="A0A9P6NEZ0"/>
<dbReference type="InterPro" id="IPR013702">
    <property type="entry name" value="FIST_domain_N"/>
</dbReference>
<keyword evidence="3" id="KW-1185">Reference proteome</keyword>
<dbReference type="OrthoDB" id="10251508at2759"/>
<comment type="caution">
    <text evidence="2">The sequence shown here is derived from an EMBL/GenBank/DDBJ whole genome shotgun (WGS) entry which is preliminary data.</text>
</comment>
<dbReference type="SMART" id="SM00897">
    <property type="entry name" value="FIST"/>
    <property type="match status" value="1"/>
</dbReference>
<evidence type="ECO:0000313" key="3">
    <source>
        <dbReference type="Proteomes" id="UP000886653"/>
    </source>
</evidence>
<dbReference type="Pfam" id="PF08495">
    <property type="entry name" value="FIST"/>
    <property type="match status" value="1"/>
</dbReference>
<sequence length="463" mass="50453">MTNTTIIQGSRRLVQHKLQCTFQRRAYWASQTLVGDSSARLLEAIRQALPAVPEVVVPGTYRPPILFCISKHIPSSGLAELVEAFQDLLPAYEPIGCLSDVLGLGSNSYSVALARWSNEQLDGHRVISFRSSLASRSSITVGREIFPEQQRSKKDEELGRALDSNFHLSFKDDPSKWEELWSENNRRGEIPDELQSIPPAEVKALIFFTASGPQPLLEGLQTAFPSAALLGLIAASTPFETGRPCTLFRDGWIGNDGAVGVALVNKAASTPVARPKAYYHGLEALSKAMRVTAARGNIILTLDEKNAAQALMASIIKSSRSKSARSLPFQKEDDVFVAFYADEPQQQSDCATLNPEHLMEICKIVGGAPSRGALGINRTDHIPIGQWVQFARRESPPQHKPRVLDGQFEFACALNSGMGRNSLLVGPGRLKETFVAASEHGFVVNPRKGRAMIVSVGSARAVL</sequence>
<gene>
    <name evidence="2" type="ORF">CROQUDRAFT_661866</name>
</gene>
<dbReference type="EMBL" id="MU167333">
    <property type="protein sequence ID" value="KAG0142924.1"/>
    <property type="molecule type" value="Genomic_DNA"/>
</dbReference>
<evidence type="ECO:0000313" key="2">
    <source>
        <dbReference type="EMBL" id="KAG0142924.1"/>
    </source>
</evidence>
<name>A0A9P6NEZ0_9BASI</name>
<organism evidence="2 3">
    <name type="scientific">Cronartium quercuum f. sp. fusiforme G11</name>
    <dbReference type="NCBI Taxonomy" id="708437"/>
    <lineage>
        <taxon>Eukaryota</taxon>
        <taxon>Fungi</taxon>
        <taxon>Dikarya</taxon>
        <taxon>Basidiomycota</taxon>
        <taxon>Pucciniomycotina</taxon>
        <taxon>Pucciniomycetes</taxon>
        <taxon>Pucciniales</taxon>
        <taxon>Coleosporiaceae</taxon>
        <taxon>Cronartium</taxon>
    </lineage>
</organism>
<proteinExistence type="predicted"/>
<evidence type="ECO:0000259" key="1">
    <source>
        <dbReference type="SMART" id="SM00897"/>
    </source>
</evidence>
<dbReference type="Proteomes" id="UP000886653">
    <property type="component" value="Unassembled WGS sequence"/>
</dbReference>
<protein>
    <recommendedName>
        <fullName evidence="1">FIST domain-containing protein</fullName>
    </recommendedName>
</protein>